<dbReference type="EMBL" id="ANNX02000020">
    <property type="protein sequence ID" value="KYC41663.1"/>
    <property type="molecule type" value="Genomic_DNA"/>
</dbReference>
<comment type="caution">
    <text evidence="1">The sequence shown here is derived from an EMBL/GenBank/DDBJ whole genome shotgun (WGS) entry which is preliminary data.</text>
</comment>
<name>A0A139XAJ1_9CYAN</name>
<dbReference type="Proteomes" id="UP000076925">
    <property type="component" value="Unassembled WGS sequence"/>
</dbReference>
<evidence type="ECO:0000313" key="1">
    <source>
        <dbReference type="EMBL" id="KYC41663.1"/>
    </source>
</evidence>
<dbReference type="AlphaFoldDB" id="A0A139XAJ1"/>
<evidence type="ECO:0000313" key="2">
    <source>
        <dbReference type="Proteomes" id="UP000076925"/>
    </source>
</evidence>
<gene>
    <name evidence="1" type="ORF">WA1_16605</name>
</gene>
<reference evidence="1 2" key="1">
    <citation type="journal article" date="2013" name="Genome Biol. Evol.">
        <title>Genomes of Stigonematalean cyanobacteria (subsection V) and the evolution of oxygenic photosynthesis from prokaryotes to plastids.</title>
        <authorList>
            <person name="Dagan T."/>
            <person name="Roettger M."/>
            <person name="Stucken K."/>
            <person name="Landan G."/>
            <person name="Koch R."/>
            <person name="Major P."/>
            <person name="Gould S.B."/>
            <person name="Goremykin V.V."/>
            <person name="Rippka R."/>
            <person name="Tandeau de Marsac N."/>
            <person name="Gugger M."/>
            <person name="Lockhart P.J."/>
            <person name="Allen J.F."/>
            <person name="Brune I."/>
            <person name="Maus I."/>
            <person name="Puhler A."/>
            <person name="Martin W.F."/>
        </authorList>
    </citation>
    <scope>NUCLEOTIDE SEQUENCE [LARGE SCALE GENOMIC DNA]</scope>
    <source>
        <strain evidence="1 2">PCC 7110</strain>
    </source>
</reference>
<accession>A0A139XAJ1</accession>
<sequence length="114" mass="12074">MPFLIDNLQVQPKQLTVLELFQSYLNYSGESQMANIEISNLLPAGSELFQDSESFLNEMTEREIEDIKGGLLGGLLGGIGLGIPTLDILTGLLGGVIPATAPAPVEPAPVEPPV</sequence>
<protein>
    <submittedName>
        <fullName evidence="1">Uncharacterized protein</fullName>
    </submittedName>
</protein>
<organism evidence="1 2">
    <name type="scientific">Scytonema hofmannii PCC 7110</name>
    <dbReference type="NCBI Taxonomy" id="128403"/>
    <lineage>
        <taxon>Bacteria</taxon>
        <taxon>Bacillati</taxon>
        <taxon>Cyanobacteriota</taxon>
        <taxon>Cyanophyceae</taxon>
        <taxon>Nostocales</taxon>
        <taxon>Scytonemataceae</taxon>
        <taxon>Scytonema</taxon>
    </lineage>
</organism>
<keyword evidence="2" id="KW-1185">Reference proteome</keyword>
<proteinExistence type="predicted"/>